<dbReference type="GeneID" id="107403335"/>
<dbReference type="PANTHER" id="PTHR31170:SF25">
    <property type="entry name" value="BNAA09G04570D PROTEIN"/>
    <property type="match status" value="1"/>
</dbReference>
<gene>
    <name evidence="3" type="primary">LOC107403335</name>
</gene>
<accession>A0A6P3YUA1</accession>
<reference evidence="2" key="1">
    <citation type="submission" date="2025-05" db="UniProtKB">
        <authorList>
            <consortium name="RefSeq"/>
        </authorList>
    </citation>
    <scope>NUCLEOTIDE SEQUENCE [LARGE SCALE GENOMIC DNA]</scope>
</reference>
<dbReference type="InterPro" id="IPR004158">
    <property type="entry name" value="DUF247_pln"/>
</dbReference>
<reference evidence="3" key="2">
    <citation type="submission" date="2025-08" db="UniProtKB">
        <authorList>
            <consortium name="RefSeq"/>
        </authorList>
    </citation>
    <scope>IDENTIFICATION</scope>
    <source>
        <tissue evidence="3">Seedling</tissue>
    </source>
</reference>
<feature type="compositionally biased region" description="Basic and acidic residues" evidence="1">
    <location>
        <begin position="260"/>
        <end position="272"/>
    </location>
</feature>
<feature type="region of interest" description="Disordered" evidence="1">
    <location>
        <begin position="250"/>
        <end position="272"/>
    </location>
</feature>
<evidence type="ECO:0000313" key="3">
    <source>
        <dbReference type="RefSeq" id="XP_015865705.3"/>
    </source>
</evidence>
<proteinExistence type="predicted"/>
<dbReference type="RefSeq" id="XP_015865705.3">
    <property type="nucleotide sequence ID" value="XM_016010219.3"/>
</dbReference>
<protein>
    <submittedName>
        <fullName evidence="3">UPF0481 protein At3g47200-like</fullName>
    </submittedName>
</protein>
<dbReference type="InParanoid" id="A0A6P3YUA1"/>
<organism evidence="2 3">
    <name type="scientific">Ziziphus jujuba</name>
    <name type="common">Chinese jujube</name>
    <name type="synonym">Ziziphus sativa</name>
    <dbReference type="NCBI Taxonomy" id="326968"/>
    <lineage>
        <taxon>Eukaryota</taxon>
        <taxon>Viridiplantae</taxon>
        <taxon>Streptophyta</taxon>
        <taxon>Embryophyta</taxon>
        <taxon>Tracheophyta</taxon>
        <taxon>Spermatophyta</taxon>
        <taxon>Magnoliopsida</taxon>
        <taxon>eudicotyledons</taxon>
        <taxon>Gunneridae</taxon>
        <taxon>Pentapetalae</taxon>
        <taxon>rosids</taxon>
        <taxon>fabids</taxon>
        <taxon>Rosales</taxon>
        <taxon>Rhamnaceae</taxon>
        <taxon>Paliureae</taxon>
        <taxon>Ziziphus</taxon>
    </lineage>
</organism>
<dbReference type="AlphaFoldDB" id="A0A6P3YUA1"/>
<evidence type="ECO:0000256" key="1">
    <source>
        <dbReference type="SAM" id="MobiDB-lite"/>
    </source>
</evidence>
<dbReference type="KEGG" id="zju:107403335"/>
<dbReference type="Pfam" id="PF03140">
    <property type="entry name" value="DUF247"/>
    <property type="match status" value="1"/>
</dbReference>
<evidence type="ECO:0000313" key="2">
    <source>
        <dbReference type="Proteomes" id="UP001652623"/>
    </source>
</evidence>
<name>A0A6P3YUA1_ZIZJJ</name>
<sequence>MMKDQSAAANELAINMENTEGPRDDEDLFAYLFNEDEYSSTPRSNQQLEGPKIPKVPRLLRDLDKNKGCFDPHVISIGPYHHGEAQLQEGEKLKTKLARLHCKTPSKVAALYKKVKDVASKAREFYDKEGLKNIHDEAFTKMMFIDGCFILEFMIMCLPPMGDQEEYHPKKMITNDIANVKRDLFLLENQLPYIVLEALMKDKKQYWRMMTEIFIIMCHRLHHAVKLEDKSPLHLLDTIRARFMIQSATVPGGKSQISETDNHRSNSDDRLSPNKTASDWYFYHPARVLKSVGIKFRPNKTGSFSDVKFESHLLVRGVLTFPPIRIDASTKSLLLNLLAFESSCYNNSADNVRQDVITSYMCFMDSLIDNAEDVMILRTQNVINNCLGNDQLVADLFNEITSNLVPNPHTYAEAKLGIQNHCNNKFKKWMADCHHIHFRNPWTLLALFGSLLFIEITATQTYLEEMELKQRIINMYVCGFSSNNE</sequence>
<dbReference type="Proteomes" id="UP001652623">
    <property type="component" value="Chromosome 2"/>
</dbReference>
<keyword evidence="2" id="KW-1185">Reference proteome</keyword>
<dbReference type="PANTHER" id="PTHR31170">
    <property type="entry name" value="BNAC04G53230D PROTEIN"/>
    <property type="match status" value="1"/>
</dbReference>